<dbReference type="Proteomes" id="UP000050783">
    <property type="component" value="Unassembled WGS sequence"/>
</dbReference>
<dbReference type="GO" id="GO:0016791">
    <property type="term" value="F:phosphatase activity"/>
    <property type="evidence" value="ECO:0007669"/>
    <property type="project" value="TreeGrafter"/>
</dbReference>
<dbReference type="AlphaFoldDB" id="A0A0P1EFI9"/>
<dbReference type="SUPFAM" id="SSF56784">
    <property type="entry name" value="HAD-like"/>
    <property type="match status" value="1"/>
</dbReference>
<dbReference type="GO" id="GO:0005737">
    <property type="term" value="C:cytoplasm"/>
    <property type="evidence" value="ECO:0007669"/>
    <property type="project" value="TreeGrafter"/>
</dbReference>
<dbReference type="NCBIfam" id="TIGR01460">
    <property type="entry name" value="HAD-SF-IIA"/>
    <property type="match status" value="1"/>
</dbReference>
<protein>
    <submittedName>
        <fullName evidence="1">HAD hydrolase, family IIA</fullName>
    </submittedName>
</protein>
<dbReference type="InterPro" id="IPR023214">
    <property type="entry name" value="HAD_sf"/>
</dbReference>
<keyword evidence="1" id="KW-0378">Hydrolase</keyword>
<gene>
    <name evidence="1" type="ORF">RUA4292_03047</name>
</gene>
<dbReference type="Pfam" id="PF13344">
    <property type="entry name" value="Hydrolase_6"/>
    <property type="match status" value="1"/>
</dbReference>
<dbReference type="PANTHER" id="PTHR19288:SF46">
    <property type="entry name" value="HALOACID DEHALOGENASE-LIKE HYDROLASE DOMAIN-CONTAINING PROTEIN 2"/>
    <property type="match status" value="1"/>
</dbReference>
<dbReference type="Gene3D" id="3.40.50.1000">
    <property type="entry name" value="HAD superfamily/HAD-like"/>
    <property type="match status" value="2"/>
</dbReference>
<organism evidence="1 2">
    <name type="scientific">Ruegeria atlantica</name>
    <dbReference type="NCBI Taxonomy" id="81569"/>
    <lineage>
        <taxon>Bacteria</taxon>
        <taxon>Pseudomonadati</taxon>
        <taxon>Pseudomonadota</taxon>
        <taxon>Alphaproteobacteria</taxon>
        <taxon>Rhodobacterales</taxon>
        <taxon>Roseobacteraceae</taxon>
        <taxon>Ruegeria</taxon>
    </lineage>
</organism>
<evidence type="ECO:0000313" key="2">
    <source>
        <dbReference type="Proteomes" id="UP000050783"/>
    </source>
</evidence>
<dbReference type="EMBL" id="CYPU01000049">
    <property type="protein sequence ID" value="CUH48857.1"/>
    <property type="molecule type" value="Genomic_DNA"/>
</dbReference>
<evidence type="ECO:0000313" key="1">
    <source>
        <dbReference type="EMBL" id="CUH48857.1"/>
    </source>
</evidence>
<dbReference type="InterPro" id="IPR006357">
    <property type="entry name" value="HAD-SF_hydro_IIA"/>
</dbReference>
<sequence length="294" mass="32422">MDDVNSIFERYQSVRHRLPVVNFAADTKLVNSLLDVAGDVDAFVFDAFGVLNVGETPIPGAAERLDQLRDNGHAIRILSNAASYNHDCATEKFRKLGMRVEPEEIITSRDATLRGLDDILWGCIAASRDDLSDISADTLRLNSDRSEYDQVEGILFLSTEIWTSERQGILTESLLANPRPVVIANADIAAPRDHGFSLEPGHFGHMLIDKGLTNINFFGKPFPEVFEMVKESLVGVAPSRIAMCGDTLHTDILGAAAQGWRTVLVERDGMFCGVDVSDFCTRSALVPTWRLSRI</sequence>
<dbReference type="PANTHER" id="PTHR19288">
    <property type="entry name" value="4-NITROPHENYLPHOSPHATASE-RELATED"/>
    <property type="match status" value="1"/>
</dbReference>
<dbReference type="InterPro" id="IPR036412">
    <property type="entry name" value="HAD-like_sf"/>
</dbReference>
<dbReference type="Pfam" id="PF13242">
    <property type="entry name" value="Hydrolase_like"/>
    <property type="match status" value="1"/>
</dbReference>
<dbReference type="OrthoDB" id="148966at2"/>
<reference evidence="1 2" key="1">
    <citation type="submission" date="2015-09" db="EMBL/GenBank/DDBJ databases">
        <authorList>
            <consortium name="Swine Surveillance"/>
        </authorList>
    </citation>
    <scope>NUCLEOTIDE SEQUENCE [LARGE SCALE GENOMIC DNA]</scope>
    <source>
        <strain evidence="1 2">CECT 4292</strain>
    </source>
</reference>
<name>A0A0P1EFI9_9RHOB</name>
<accession>A0A0P1EFI9</accession>
<proteinExistence type="predicted"/>